<dbReference type="PANTHER" id="PTHR11802">
    <property type="entry name" value="SERINE PROTEASE FAMILY S10 SERINE CARBOXYPEPTIDASE"/>
    <property type="match status" value="1"/>
</dbReference>
<keyword evidence="4 6" id="KW-0378">Hydrolase</keyword>
<dbReference type="GO" id="GO:0004185">
    <property type="term" value="F:serine-type carboxypeptidase activity"/>
    <property type="evidence" value="ECO:0007669"/>
    <property type="project" value="UniProtKB-UniRule"/>
</dbReference>
<feature type="compositionally biased region" description="Acidic residues" evidence="7">
    <location>
        <begin position="531"/>
        <end position="541"/>
    </location>
</feature>
<dbReference type="OrthoDB" id="443318at2759"/>
<keyword evidence="9" id="KW-1185">Reference proteome</keyword>
<evidence type="ECO:0000313" key="8">
    <source>
        <dbReference type="EMBL" id="KAF2460491.1"/>
    </source>
</evidence>
<evidence type="ECO:0000256" key="5">
    <source>
        <dbReference type="ARBA" id="ARBA00023180"/>
    </source>
</evidence>
<dbReference type="GO" id="GO:0000324">
    <property type="term" value="C:fungal-type vacuole"/>
    <property type="evidence" value="ECO:0007669"/>
    <property type="project" value="TreeGrafter"/>
</dbReference>
<evidence type="ECO:0000256" key="4">
    <source>
        <dbReference type="ARBA" id="ARBA00022801"/>
    </source>
</evidence>
<dbReference type="InterPro" id="IPR018202">
    <property type="entry name" value="Ser_caboxypep_ser_AS"/>
</dbReference>
<protein>
    <recommendedName>
        <fullName evidence="6">Carboxypeptidase</fullName>
        <ecNumber evidence="6">3.4.16.-</ecNumber>
    </recommendedName>
</protein>
<dbReference type="GO" id="GO:0006508">
    <property type="term" value="P:proteolysis"/>
    <property type="evidence" value="ECO:0007669"/>
    <property type="project" value="UniProtKB-KW"/>
</dbReference>
<dbReference type="PRINTS" id="PR00724">
    <property type="entry name" value="CRBOXYPTASEC"/>
</dbReference>
<reference evidence="8" key="1">
    <citation type="journal article" date="2020" name="Stud. Mycol.">
        <title>101 Dothideomycetes genomes: a test case for predicting lifestyles and emergence of pathogens.</title>
        <authorList>
            <person name="Haridas S."/>
            <person name="Albert R."/>
            <person name="Binder M."/>
            <person name="Bloem J."/>
            <person name="Labutti K."/>
            <person name="Salamov A."/>
            <person name="Andreopoulos B."/>
            <person name="Baker S."/>
            <person name="Barry K."/>
            <person name="Bills G."/>
            <person name="Bluhm B."/>
            <person name="Cannon C."/>
            <person name="Castanera R."/>
            <person name="Culley D."/>
            <person name="Daum C."/>
            <person name="Ezra D."/>
            <person name="Gonzalez J."/>
            <person name="Henrissat B."/>
            <person name="Kuo A."/>
            <person name="Liang C."/>
            <person name="Lipzen A."/>
            <person name="Lutzoni F."/>
            <person name="Magnuson J."/>
            <person name="Mondo S."/>
            <person name="Nolan M."/>
            <person name="Ohm R."/>
            <person name="Pangilinan J."/>
            <person name="Park H.-J."/>
            <person name="Ramirez L."/>
            <person name="Alfaro M."/>
            <person name="Sun H."/>
            <person name="Tritt A."/>
            <person name="Yoshinaga Y."/>
            <person name="Zwiers L.-H."/>
            <person name="Turgeon B."/>
            <person name="Goodwin S."/>
            <person name="Spatafora J."/>
            <person name="Crous P."/>
            <person name="Grigoriev I."/>
        </authorList>
    </citation>
    <scope>NUCLEOTIDE SEQUENCE</scope>
    <source>
        <strain evidence="8">ATCC 16933</strain>
    </source>
</reference>
<feature type="region of interest" description="Disordered" evidence="7">
    <location>
        <begin position="530"/>
        <end position="564"/>
    </location>
</feature>
<name>A0A6A6P919_9PEZI</name>
<proteinExistence type="inferred from homology"/>
<comment type="similarity">
    <text evidence="1 6">Belongs to the peptidase S10 family.</text>
</comment>
<sequence>MRDNMRLTIASALVALFAGSSNALAPPLEHPRHSVKEPRQLPPFPEGLKTIVSPTNVTIRYKEPGNEGFCETTPGVNSYSGYIDLAPNAHAYFYFFESRNDPANDPVTLWLNGGPGSDSLIGLFQELGPCNVTEELETMYNPYAWNNVSNMLFLSQPFGTGFSYTTMEAGSMDNVTGAFVDETVQSVTGRWPIADAEHIDTTQMAAVAAFHIMQGFYSALPQLDSEVSSKIFHLWTESYGGHYGPTFYDYFYEQNQLIANGSMPGTELHMDTLGIINGIIDSAIQTPYYPEFAVNNTYGIKAINDTVYNFMKFAWSMQDGCADYISYCRAGNKSSLSGEAVCSQAQAVCRLTVEYPYYSYGGRGVYDIRHPYDDPTPPDYFIDMLNTAEVQNILGVAVNYTTNNANTYYAFAQTGDFVWETYMEDLEYLLDQGVRVGLIYGDADYICNWFGGEAVSLAVNYTDADAFRASGYVPFTVDDTEYGEVRQYGNFSFLRIYESGHEIPYYQPEASLAFFDRTINHMILADGSEPLTDDYGTEGEPEATHTNPFVPLPSSTSSAAGEEETGGVWDVPIYWDS</sequence>
<organism evidence="8 9">
    <name type="scientific">Lineolata rhizophorae</name>
    <dbReference type="NCBI Taxonomy" id="578093"/>
    <lineage>
        <taxon>Eukaryota</taxon>
        <taxon>Fungi</taxon>
        <taxon>Dikarya</taxon>
        <taxon>Ascomycota</taxon>
        <taxon>Pezizomycotina</taxon>
        <taxon>Dothideomycetes</taxon>
        <taxon>Dothideomycetes incertae sedis</taxon>
        <taxon>Lineolatales</taxon>
        <taxon>Lineolataceae</taxon>
        <taxon>Lineolata</taxon>
    </lineage>
</organism>
<dbReference type="Gene3D" id="3.40.50.1820">
    <property type="entry name" value="alpha/beta hydrolase"/>
    <property type="match status" value="1"/>
</dbReference>
<evidence type="ECO:0000256" key="6">
    <source>
        <dbReference type="RuleBase" id="RU361156"/>
    </source>
</evidence>
<dbReference type="EC" id="3.4.16.-" evidence="6"/>
<feature type="chain" id="PRO_5025712466" description="Carboxypeptidase" evidence="6">
    <location>
        <begin position="24"/>
        <end position="577"/>
    </location>
</feature>
<evidence type="ECO:0000313" key="9">
    <source>
        <dbReference type="Proteomes" id="UP000799766"/>
    </source>
</evidence>
<keyword evidence="5" id="KW-0325">Glycoprotein</keyword>
<dbReference type="AlphaFoldDB" id="A0A6A6P919"/>
<evidence type="ECO:0000256" key="7">
    <source>
        <dbReference type="SAM" id="MobiDB-lite"/>
    </source>
</evidence>
<feature type="region of interest" description="Disordered" evidence="7">
    <location>
        <begin position="27"/>
        <end position="47"/>
    </location>
</feature>
<dbReference type="InterPro" id="IPR029058">
    <property type="entry name" value="AB_hydrolase_fold"/>
</dbReference>
<dbReference type="SUPFAM" id="SSF53474">
    <property type="entry name" value="alpha/beta-Hydrolases"/>
    <property type="match status" value="1"/>
</dbReference>
<feature type="compositionally biased region" description="Basic and acidic residues" evidence="7">
    <location>
        <begin position="29"/>
        <end position="39"/>
    </location>
</feature>
<dbReference type="EMBL" id="MU001673">
    <property type="protein sequence ID" value="KAF2460491.1"/>
    <property type="molecule type" value="Genomic_DNA"/>
</dbReference>
<dbReference type="InterPro" id="IPR001563">
    <property type="entry name" value="Peptidase_S10"/>
</dbReference>
<keyword evidence="2 6" id="KW-0121">Carboxypeptidase</keyword>
<keyword evidence="3 6" id="KW-0645">Protease</keyword>
<evidence type="ECO:0000256" key="3">
    <source>
        <dbReference type="ARBA" id="ARBA00022670"/>
    </source>
</evidence>
<accession>A0A6A6P919</accession>
<keyword evidence="6" id="KW-0732">Signal</keyword>
<evidence type="ECO:0000256" key="1">
    <source>
        <dbReference type="ARBA" id="ARBA00009431"/>
    </source>
</evidence>
<gene>
    <name evidence="8" type="ORF">BDY21DRAFT_335549</name>
</gene>
<dbReference type="PROSITE" id="PS00131">
    <property type="entry name" value="CARBOXYPEPT_SER_SER"/>
    <property type="match status" value="1"/>
</dbReference>
<dbReference type="Proteomes" id="UP000799766">
    <property type="component" value="Unassembled WGS sequence"/>
</dbReference>
<feature type="signal peptide" evidence="6">
    <location>
        <begin position="1"/>
        <end position="23"/>
    </location>
</feature>
<dbReference type="PANTHER" id="PTHR11802:SF131">
    <property type="entry name" value="CARBOXYPEPTIDASE"/>
    <property type="match status" value="1"/>
</dbReference>
<dbReference type="Pfam" id="PF00450">
    <property type="entry name" value="Peptidase_S10"/>
    <property type="match status" value="1"/>
</dbReference>
<evidence type="ECO:0000256" key="2">
    <source>
        <dbReference type="ARBA" id="ARBA00022645"/>
    </source>
</evidence>